<dbReference type="Pfam" id="PF13920">
    <property type="entry name" value="zf-C3HC4_3"/>
    <property type="match status" value="1"/>
</dbReference>
<reference evidence="4" key="1">
    <citation type="submission" date="2021-01" db="EMBL/GenBank/DDBJ databases">
        <authorList>
            <consortium name="Genoscope - CEA"/>
            <person name="William W."/>
        </authorList>
    </citation>
    <scope>NUCLEOTIDE SEQUENCE</scope>
</reference>
<sequence length="240" mass="28676">MENTRIDFNSNLYKFLKIYLQQYKASYNFDIQLIIINMTEQDDEMLVEEILCCQNDDDIRSLVDSQCLDIIGNSFQDQLILAHKQLFRVIRLFREFLDSNPNQIWDQKKKKEHNQALQQDYLTIHHELQREKSKIKQIEEANTQLRLQMKLYEGDYETIRQQSFEDIKKVEDQLVKTKNSISLYKNSLIQKFCVICLQKEYCIVLKPCGHVCVCEECSKRIDQCPIDRVKVVKMKKVYLS</sequence>
<dbReference type="PROSITE" id="PS50089">
    <property type="entry name" value="ZF_RING_2"/>
    <property type="match status" value="1"/>
</dbReference>
<dbReference type="AlphaFoldDB" id="A0A8S1XZN2"/>
<feature type="coiled-coil region" evidence="2">
    <location>
        <begin position="128"/>
        <end position="155"/>
    </location>
</feature>
<dbReference type="PANTHER" id="PTHR22696">
    <property type="entry name" value="E3 UBIQUITIN-PROTEIN LIGASE RNF26"/>
    <property type="match status" value="1"/>
</dbReference>
<dbReference type="OrthoDB" id="288444at2759"/>
<keyword evidence="5" id="KW-1185">Reference proteome</keyword>
<accession>A0A8S1XZN2</accession>
<protein>
    <recommendedName>
        <fullName evidence="3">RING-type domain-containing protein</fullName>
    </recommendedName>
</protein>
<evidence type="ECO:0000259" key="3">
    <source>
        <dbReference type="PROSITE" id="PS50089"/>
    </source>
</evidence>
<keyword evidence="2" id="KW-0175">Coiled coil</keyword>
<evidence type="ECO:0000256" key="1">
    <source>
        <dbReference type="PROSITE-ProRule" id="PRU00175"/>
    </source>
</evidence>
<proteinExistence type="predicted"/>
<dbReference type="Proteomes" id="UP000683925">
    <property type="component" value="Unassembled WGS sequence"/>
</dbReference>
<keyword evidence="1" id="KW-0863">Zinc-finger</keyword>
<gene>
    <name evidence="4" type="ORF">POCTA_138.1.T1360017</name>
</gene>
<feature type="domain" description="RING-type" evidence="3">
    <location>
        <begin position="193"/>
        <end position="228"/>
    </location>
</feature>
<dbReference type="PANTHER" id="PTHR22696:SF3">
    <property type="entry name" value="CHROMOSOME UNDETERMINED SCAFFOLD_98, WHOLE GENOME SHOTGUN SEQUENCE"/>
    <property type="match status" value="1"/>
</dbReference>
<organism evidence="4 5">
    <name type="scientific">Paramecium octaurelia</name>
    <dbReference type="NCBI Taxonomy" id="43137"/>
    <lineage>
        <taxon>Eukaryota</taxon>
        <taxon>Sar</taxon>
        <taxon>Alveolata</taxon>
        <taxon>Ciliophora</taxon>
        <taxon>Intramacronucleata</taxon>
        <taxon>Oligohymenophorea</taxon>
        <taxon>Peniculida</taxon>
        <taxon>Parameciidae</taxon>
        <taxon>Paramecium</taxon>
    </lineage>
</organism>
<dbReference type="GO" id="GO:0008270">
    <property type="term" value="F:zinc ion binding"/>
    <property type="evidence" value="ECO:0007669"/>
    <property type="project" value="UniProtKB-KW"/>
</dbReference>
<dbReference type="InterPro" id="IPR001841">
    <property type="entry name" value="Znf_RING"/>
</dbReference>
<keyword evidence="1" id="KW-0479">Metal-binding</keyword>
<dbReference type="EMBL" id="CAJJDP010000137">
    <property type="protein sequence ID" value="CAD8205622.1"/>
    <property type="molecule type" value="Genomic_DNA"/>
</dbReference>
<keyword evidence="1" id="KW-0862">Zinc</keyword>
<evidence type="ECO:0000313" key="4">
    <source>
        <dbReference type="EMBL" id="CAD8205622.1"/>
    </source>
</evidence>
<comment type="caution">
    <text evidence="4">The sequence shown here is derived from an EMBL/GenBank/DDBJ whole genome shotgun (WGS) entry which is preliminary data.</text>
</comment>
<evidence type="ECO:0000313" key="5">
    <source>
        <dbReference type="Proteomes" id="UP000683925"/>
    </source>
</evidence>
<evidence type="ECO:0000256" key="2">
    <source>
        <dbReference type="SAM" id="Coils"/>
    </source>
</evidence>
<dbReference type="OMA" id="PNQIWDQ"/>
<name>A0A8S1XZN2_PAROT</name>